<comment type="subcellular location">
    <subcellularLocation>
        <location evidence="1">Cell membrane</location>
        <topology evidence="1">Multi-pass membrane protein</topology>
    </subcellularLocation>
</comment>
<name>A0A6V8MIP8_9BACT</name>
<keyword evidence="4 7" id="KW-1133">Transmembrane helix</keyword>
<keyword evidence="3 7" id="KW-0812">Transmembrane</keyword>
<feature type="transmembrane region" description="Helical" evidence="7">
    <location>
        <begin position="28"/>
        <end position="47"/>
    </location>
</feature>
<dbReference type="PANTHER" id="PTHR32309">
    <property type="entry name" value="TYROSINE-PROTEIN KINASE"/>
    <property type="match status" value="1"/>
</dbReference>
<dbReference type="InterPro" id="IPR032807">
    <property type="entry name" value="GNVR"/>
</dbReference>
<evidence type="ECO:0000256" key="4">
    <source>
        <dbReference type="ARBA" id="ARBA00022989"/>
    </source>
</evidence>
<evidence type="ECO:0000256" key="5">
    <source>
        <dbReference type="ARBA" id="ARBA00023136"/>
    </source>
</evidence>
<protein>
    <submittedName>
        <fullName evidence="10">Polysaccharide chain length determinant protein</fullName>
    </submittedName>
</protein>
<evidence type="ECO:0000256" key="2">
    <source>
        <dbReference type="ARBA" id="ARBA00022475"/>
    </source>
</evidence>
<feature type="domain" description="Polysaccharide chain length determinant N-terminal" evidence="8">
    <location>
        <begin position="11"/>
        <end position="110"/>
    </location>
</feature>
<dbReference type="GO" id="GO:0005886">
    <property type="term" value="C:plasma membrane"/>
    <property type="evidence" value="ECO:0007669"/>
    <property type="project" value="UniProtKB-SubCell"/>
</dbReference>
<keyword evidence="6" id="KW-0175">Coiled coil</keyword>
<dbReference type="Pfam" id="PF02706">
    <property type="entry name" value="Wzz"/>
    <property type="match status" value="1"/>
</dbReference>
<dbReference type="PANTHER" id="PTHR32309:SF13">
    <property type="entry name" value="FERRIC ENTEROBACTIN TRANSPORT PROTEIN FEPE"/>
    <property type="match status" value="1"/>
</dbReference>
<sequence length="398" mass="44315">MPAERLEHAEDEINLLDYLIVLLKWKRLILGVTFSCLAFAALLGLTLPKSYRAETRILPPQQGSAGMASQLLSQVGSSLTGLSGVLSGNSQTDLYLGMLQSRSVLDNIIKRFDLKKRYHEETFEAARKKLTKNLRVQADAKSNVIVIAVEDREAQQAADLANAFVTELRWLTKGLAVTEAAQRRLFFEDQLKGSRESLTKAEEGVRGFQERTGTLQVDEQVKAVIKNIAQLRAEIASKEVELRVVKTYAKPSNPDLQKAEETLDGMKAQLAKLESKTGSGSDPLMPAGRMPSVGTEYLRKLRDLKFNEALFEMLLKQYEVARLDEAREAAVIQVIDPAVVPEKSVKPKMASLLAVFGCASLLFSILLAFFLEKRETMFRQPGNRQRLEKLKQYASLGG</sequence>
<dbReference type="GO" id="GO:0004713">
    <property type="term" value="F:protein tyrosine kinase activity"/>
    <property type="evidence" value="ECO:0007669"/>
    <property type="project" value="TreeGrafter"/>
</dbReference>
<keyword evidence="2" id="KW-1003">Cell membrane</keyword>
<feature type="domain" description="Tyrosine-protein kinase G-rich" evidence="9">
    <location>
        <begin position="296"/>
        <end position="370"/>
    </location>
</feature>
<dbReference type="InterPro" id="IPR050445">
    <property type="entry name" value="Bact_polysacc_biosynth/exp"/>
</dbReference>
<evidence type="ECO:0000256" key="3">
    <source>
        <dbReference type="ARBA" id="ARBA00022692"/>
    </source>
</evidence>
<proteinExistence type="predicted"/>
<feature type="coiled-coil region" evidence="6">
    <location>
        <begin position="221"/>
        <end position="276"/>
    </location>
</feature>
<evidence type="ECO:0000259" key="9">
    <source>
        <dbReference type="Pfam" id="PF13807"/>
    </source>
</evidence>
<dbReference type="Pfam" id="PF13807">
    <property type="entry name" value="GNVR"/>
    <property type="match status" value="1"/>
</dbReference>
<dbReference type="InterPro" id="IPR003856">
    <property type="entry name" value="LPS_length_determ_N"/>
</dbReference>
<dbReference type="Proteomes" id="UP000556026">
    <property type="component" value="Unassembled WGS sequence"/>
</dbReference>
<dbReference type="RefSeq" id="WP_183354507.1">
    <property type="nucleotide sequence ID" value="NZ_BLXX01000005.1"/>
</dbReference>
<evidence type="ECO:0000313" key="10">
    <source>
        <dbReference type="EMBL" id="GFO59673.1"/>
    </source>
</evidence>
<evidence type="ECO:0000256" key="7">
    <source>
        <dbReference type="SAM" id="Phobius"/>
    </source>
</evidence>
<dbReference type="AlphaFoldDB" id="A0A6V8MIP8"/>
<evidence type="ECO:0000313" key="11">
    <source>
        <dbReference type="Proteomes" id="UP000556026"/>
    </source>
</evidence>
<dbReference type="EMBL" id="BLXX01000005">
    <property type="protein sequence ID" value="GFO59673.1"/>
    <property type="molecule type" value="Genomic_DNA"/>
</dbReference>
<evidence type="ECO:0000259" key="8">
    <source>
        <dbReference type="Pfam" id="PF02706"/>
    </source>
</evidence>
<comment type="caution">
    <text evidence="10">The sequence shown here is derived from an EMBL/GenBank/DDBJ whole genome shotgun (WGS) entry which is preliminary data.</text>
</comment>
<keyword evidence="5 7" id="KW-0472">Membrane</keyword>
<reference evidence="11" key="1">
    <citation type="submission" date="2020-06" db="EMBL/GenBank/DDBJ databases">
        <title>Draft genomic sequence of Geomonas sp. Red330.</title>
        <authorList>
            <person name="Itoh H."/>
            <person name="Zhenxing X."/>
            <person name="Ushijima N."/>
            <person name="Masuda Y."/>
            <person name="Shiratori Y."/>
            <person name="Senoo K."/>
        </authorList>
    </citation>
    <scope>NUCLEOTIDE SEQUENCE [LARGE SCALE GENOMIC DNA]</scope>
    <source>
        <strain evidence="11">Red330</strain>
    </source>
</reference>
<evidence type="ECO:0000256" key="6">
    <source>
        <dbReference type="SAM" id="Coils"/>
    </source>
</evidence>
<organism evidence="10 11">
    <name type="scientific">Geomonas silvestris</name>
    <dbReference type="NCBI Taxonomy" id="2740184"/>
    <lineage>
        <taxon>Bacteria</taxon>
        <taxon>Pseudomonadati</taxon>
        <taxon>Thermodesulfobacteriota</taxon>
        <taxon>Desulfuromonadia</taxon>
        <taxon>Geobacterales</taxon>
        <taxon>Geobacteraceae</taxon>
        <taxon>Geomonas</taxon>
    </lineage>
</organism>
<gene>
    <name evidence="10" type="ORF">GMST_19980</name>
</gene>
<evidence type="ECO:0000256" key="1">
    <source>
        <dbReference type="ARBA" id="ARBA00004651"/>
    </source>
</evidence>
<accession>A0A6V8MIP8</accession>
<feature type="transmembrane region" description="Helical" evidence="7">
    <location>
        <begin position="352"/>
        <end position="371"/>
    </location>
</feature>
<keyword evidence="11" id="KW-1185">Reference proteome</keyword>